<accession>A0ABX1RTS8</accession>
<dbReference type="InterPro" id="IPR051259">
    <property type="entry name" value="rRNA_Methyltransferase"/>
</dbReference>
<keyword evidence="5" id="KW-1185">Reference proteome</keyword>
<keyword evidence="1 4" id="KW-0489">Methyltransferase</keyword>
<dbReference type="SUPFAM" id="SSF55315">
    <property type="entry name" value="L30e-like"/>
    <property type="match status" value="1"/>
</dbReference>
<protein>
    <submittedName>
        <fullName evidence="4">RNA methyltransferase</fullName>
    </submittedName>
</protein>
<dbReference type="InterPro" id="IPR029064">
    <property type="entry name" value="Ribosomal_eL30-like_sf"/>
</dbReference>
<dbReference type="CDD" id="cd18095">
    <property type="entry name" value="SpoU-like_rRNA-MTase"/>
    <property type="match status" value="1"/>
</dbReference>
<reference evidence="4 5" key="1">
    <citation type="submission" date="2020-04" db="EMBL/GenBank/DDBJ databases">
        <authorList>
            <person name="Klaysubun C."/>
            <person name="Duangmal K."/>
            <person name="Lipun K."/>
        </authorList>
    </citation>
    <scope>NUCLEOTIDE SEQUENCE [LARGE SCALE GENOMIC DNA]</scope>
    <source>
        <strain evidence="4 5">JCM 11839</strain>
    </source>
</reference>
<keyword evidence="2" id="KW-0808">Transferase</keyword>
<dbReference type="InterPro" id="IPR001537">
    <property type="entry name" value="SpoU_MeTrfase"/>
</dbReference>
<evidence type="ECO:0000313" key="4">
    <source>
        <dbReference type="EMBL" id="NMH82658.1"/>
    </source>
</evidence>
<name>A0ABX1RTS8_9PSEU</name>
<dbReference type="InterPro" id="IPR029026">
    <property type="entry name" value="tRNA_m1G_MTases_N"/>
</dbReference>
<sequence>MATIITLDDPADPRADDYRDLTAADRRPDRPGGRGLVIAEGVVVVRRMIDSPYPVRSLLGVPRRIDELADDLAGLDVPAYATDASTMSEVVGFHLNRGVLAVADRAGSPDPVALLRDARLVAVLEGVNDHENLGALFRNAAALGVDAVLLGPRCSDPLYRRSVRVSMGHVLRVPFAELPGPWPESLDLLRAAGMQVAALTPAADAVPLTVSGLRGERVAVLLGAEGPGLSAEALAAADVRVRIPMAAGVDSLNVATAAAVAFHAVGTAVG</sequence>
<dbReference type="EMBL" id="JAAXKY010000278">
    <property type="protein sequence ID" value="NMH82658.1"/>
    <property type="molecule type" value="Genomic_DNA"/>
</dbReference>
<gene>
    <name evidence="4" type="ORF">HF577_36940</name>
</gene>
<dbReference type="PANTHER" id="PTHR43191">
    <property type="entry name" value="RRNA METHYLTRANSFERASE 3"/>
    <property type="match status" value="1"/>
</dbReference>
<feature type="domain" description="tRNA/rRNA methyltransferase SpoU type" evidence="3">
    <location>
        <begin position="120"/>
        <end position="262"/>
    </location>
</feature>
<evidence type="ECO:0000256" key="2">
    <source>
        <dbReference type="ARBA" id="ARBA00022679"/>
    </source>
</evidence>
<dbReference type="GO" id="GO:0008168">
    <property type="term" value="F:methyltransferase activity"/>
    <property type="evidence" value="ECO:0007669"/>
    <property type="project" value="UniProtKB-KW"/>
</dbReference>
<proteinExistence type="predicted"/>
<evidence type="ECO:0000259" key="3">
    <source>
        <dbReference type="Pfam" id="PF00588"/>
    </source>
</evidence>
<evidence type="ECO:0000313" key="5">
    <source>
        <dbReference type="Proteomes" id="UP001296706"/>
    </source>
</evidence>
<dbReference type="InterPro" id="IPR029028">
    <property type="entry name" value="Alpha/beta_knot_MTases"/>
</dbReference>
<dbReference type="PANTHER" id="PTHR43191:SF12">
    <property type="entry name" value="RRNA METHYLASE"/>
    <property type="match status" value="1"/>
</dbReference>
<evidence type="ECO:0000256" key="1">
    <source>
        <dbReference type="ARBA" id="ARBA00022603"/>
    </source>
</evidence>
<dbReference type="GO" id="GO:0032259">
    <property type="term" value="P:methylation"/>
    <property type="evidence" value="ECO:0007669"/>
    <property type="project" value="UniProtKB-KW"/>
</dbReference>
<dbReference type="RefSeq" id="WP_169400642.1">
    <property type="nucleotide sequence ID" value="NZ_BAAAJH010000018.1"/>
</dbReference>
<dbReference type="Gene3D" id="3.40.1280.10">
    <property type="match status" value="1"/>
</dbReference>
<comment type="caution">
    <text evidence="4">The sequence shown here is derived from an EMBL/GenBank/DDBJ whole genome shotgun (WGS) entry which is preliminary data.</text>
</comment>
<organism evidence="4 5">
    <name type="scientific">Pseudonocardia xinjiangensis</name>
    <dbReference type="NCBI Taxonomy" id="75289"/>
    <lineage>
        <taxon>Bacteria</taxon>
        <taxon>Bacillati</taxon>
        <taxon>Actinomycetota</taxon>
        <taxon>Actinomycetes</taxon>
        <taxon>Pseudonocardiales</taxon>
        <taxon>Pseudonocardiaceae</taxon>
        <taxon>Pseudonocardia</taxon>
    </lineage>
</organism>
<dbReference type="Proteomes" id="UP001296706">
    <property type="component" value="Unassembled WGS sequence"/>
</dbReference>
<dbReference type="SUPFAM" id="SSF75217">
    <property type="entry name" value="alpha/beta knot"/>
    <property type="match status" value="1"/>
</dbReference>
<dbReference type="Pfam" id="PF00588">
    <property type="entry name" value="SpoU_methylase"/>
    <property type="match status" value="1"/>
</dbReference>